<keyword evidence="4" id="KW-1185">Reference proteome</keyword>
<evidence type="ECO:0000259" key="2">
    <source>
        <dbReference type="PROSITE" id="PS50156"/>
    </source>
</evidence>
<dbReference type="RefSeq" id="WP_274052060.1">
    <property type="nucleotide sequence ID" value="NZ_CP059693.1"/>
</dbReference>
<dbReference type="InterPro" id="IPR027463">
    <property type="entry name" value="AcrB_DN_DC_subdom"/>
</dbReference>
<dbReference type="PANTHER" id="PTHR32063:SF0">
    <property type="entry name" value="SWARMING MOTILITY PROTEIN SWRC"/>
    <property type="match status" value="1"/>
</dbReference>
<dbReference type="InterPro" id="IPR001036">
    <property type="entry name" value="Acrflvin-R"/>
</dbReference>
<dbReference type="Proteomes" id="UP001215231">
    <property type="component" value="Chromosome"/>
</dbReference>
<proteinExistence type="predicted"/>
<dbReference type="SUPFAM" id="SSF82866">
    <property type="entry name" value="Multidrug efflux transporter AcrB transmembrane domain"/>
    <property type="match status" value="2"/>
</dbReference>
<evidence type="ECO:0000313" key="3">
    <source>
        <dbReference type="EMBL" id="WDE11841.1"/>
    </source>
</evidence>
<dbReference type="Gene3D" id="3.30.70.1320">
    <property type="entry name" value="Multidrug efflux transporter AcrB pore domain like"/>
    <property type="match status" value="1"/>
</dbReference>
<feature type="transmembrane region" description="Helical" evidence="1">
    <location>
        <begin position="846"/>
        <end position="865"/>
    </location>
</feature>
<keyword evidence="1" id="KW-1133">Transmembrane helix</keyword>
<name>A0ABY7VEN1_9GAMM</name>
<feature type="transmembrane region" description="Helical" evidence="1">
    <location>
        <begin position="979"/>
        <end position="1002"/>
    </location>
</feature>
<feature type="transmembrane region" description="Helical" evidence="1">
    <location>
        <begin position="520"/>
        <end position="539"/>
    </location>
</feature>
<protein>
    <submittedName>
        <fullName evidence="3">Efflux RND transporter permease subunit</fullName>
    </submittedName>
</protein>
<dbReference type="Gene3D" id="3.30.70.1430">
    <property type="entry name" value="Multidrug efflux transporter AcrB pore domain"/>
    <property type="match status" value="2"/>
</dbReference>
<organism evidence="3 4">
    <name type="scientific">Thalassomonas haliotis</name>
    <dbReference type="NCBI Taxonomy" id="485448"/>
    <lineage>
        <taxon>Bacteria</taxon>
        <taxon>Pseudomonadati</taxon>
        <taxon>Pseudomonadota</taxon>
        <taxon>Gammaproteobacteria</taxon>
        <taxon>Alteromonadales</taxon>
        <taxon>Colwelliaceae</taxon>
        <taxon>Thalassomonas</taxon>
    </lineage>
</organism>
<keyword evidence="1" id="KW-0812">Transmembrane</keyword>
<feature type="transmembrane region" description="Helical" evidence="1">
    <location>
        <begin position="329"/>
        <end position="351"/>
    </location>
</feature>
<dbReference type="Gene3D" id="3.30.2090.10">
    <property type="entry name" value="Multidrug efflux transporter AcrB TolC docking domain, DN and DC subdomains"/>
    <property type="match status" value="2"/>
</dbReference>
<dbReference type="Gene3D" id="1.20.1640.10">
    <property type="entry name" value="Multidrug efflux transporter AcrB transmembrane domain"/>
    <property type="match status" value="2"/>
</dbReference>
<sequence>MLAKWFKDPAYGIAVIFIIMITGILAFLKLPVSLLPDIERPTMKVTTHWYSASAEDIQKYLIEPQEQVLKGLPHLHQVIATAYRGRAEISLSFDFNTDMDRSFMNIQQRLSMLRSKPLDALPPKIERSGSSNTLIFMFAQNTNDNARDIDSYQKLLEAEVITRLQEVEGVSHAELSLASEDEIHLILDMDKLAELSIPLSQIIEIIKLNKDISAGLIGQGKRSYDLRYKGYKNKYELLNTPLRLDGGSMLLLGDVADIQQVRSRRQHFVIHNGFPAIGIHVFKSAEANLLTSLSNVFDIVDDVNNGVLKEHGLRIEKSFDPSVFVNRSISLVISNLVIGTLLTIFGLYWFLRRFTSTLLISLSIVTTLLITFMLLFVFNRNLNIISLAGIALSTGIILDASIIVFDSIGHQLRKGLGLLDAAVTGCKKVFRALLSSTITSVVVFLPLLLLNSFEGKIFSDLAFTITVCVSVSLVVSMLILPIILLMKPALFLSHTPVESPVLTKLSAWLMAIQGNVKNSIAVVFLTLVLAIVILVTLVPKVDLLPAVRRDAIDSLLIMSKGANLDVLEQEVGQKIARRIAPYLNKEKSPAIANYYVVVSADFTALGVRPVNKADTQALKSVIENEITVDLPGVKTITYQAGLFGALESARSISVNVITDNPESIFDKLALLKEKISLGLAGASVRILPKPAQDVPRISILPDQAKINQFHVPESDVSALVAMAADGLYLGQFPHENEMLNLQLKAKDVHDLSSLMNQALLSENNDVISFSELVDTRTDVTISELRKINFQSGSTLTVSIPDDMAMDTASQILSDIVAQFNQEELLGLATASLSGASDTLNEAVDNLLLQFAFALSVLLLLMLLTFRSLSYALLTVLTLPFATLGGFIGLAVMGLFYNVSLDLLTLIGFVILMGLVINNTILFIDSYKESQSSQLNFHASLHQAFASRFRPIAMSTLTSILGMLPLAVMPGEGSELYRGLGVVIVSGMLFGSLLLLILVPAILNILHHVKAKKTLPISALETI</sequence>
<dbReference type="PRINTS" id="PR00702">
    <property type="entry name" value="ACRIFLAVINRP"/>
</dbReference>
<keyword evidence="1" id="KW-0472">Membrane</keyword>
<dbReference type="Pfam" id="PF00873">
    <property type="entry name" value="ACR_tran"/>
    <property type="match status" value="1"/>
</dbReference>
<feature type="domain" description="SSD" evidence="2">
    <location>
        <begin position="838"/>
        <end position="1004"/>
    </location>
</feature>
<reference evidence="3 4" key="1">
    <citation type="journal article" date="2022" name="Mar. Drugs">
        <title>Bioassay-Guided Fractionation Leads to the Detection of Cholic Acid Generated by the Rare Thalassomonas sp.</title>
        <authorList>
            <person name="Pheiffer F."/>
            <person name="Schneider Y.K."/>
            <person name="Hansen E.H."/>
            <person name="Andersen J.H."/>
            <person name="Isaksson J."/>
            <person name="Busche T."/>
            <person name="R C."/>
            <person name="Kalinowski J."/>
            <person name="Zyl L.V."/>
            <person name="Trindade M."/>
        </authorList>
    </citation>
    <scope>NUCLEOTIDE SEQUENCE [LARGE SCALE GENOMIC DNA]</scope>
    <source>
        <strain evidence="3 4">A5K-61T</strain>
    </source>
</reference>
<feature type="transmembrane region" description="Helical" evidence="1">
    <location>
        <begin position="461"/>
        <end position="485"/>
    </location>
</feature>
<feature type="transmembrane region" description="Helical" evidence="1">
    <location>
        <begin position="944"/>
        <end position="967"/>
    </location>
</feature>
<dbReference type="PANTHER" id="PTHR32063">
    <property type="match status" value="1"/>
</dbReference>
<evidence type="ECO:0000256" key="1">
    <source>
        <dbReference type="SAM" id="Phobius"/>
    </source>
</evidence>
<dbReference type="Gene3D" id="3.30.70.1440">
    <property type="entry name" value="Multidrug efflux transporter AcrB pore domain"/>
    <property type="match status" value="1"/>
</dbReference>
<dbReference type="PROSITE" id="PS50156">
    <property type="entry name" value="SSD"/>
    <property type="match status" value="1"/>
</dbReference>
<dbReference type="InterPro" id="IPR000731">
    <property type="entry name" value="SSD"/>
</dbReference>
<feature type="transmembrane region" description="Helical" evidence="1">
    <location>
        <begin position="429"/>
        <end position="449"/>
    </location>
</feature>
<feature type="transmembrane region" description="Helical" evidence="1">
    <location>
        <begin position="902"/>
        <end position="923"/>
    </location>
</feature>
<feature type="transmembrane region" description="Helical" evidence="1">
    <location>
        <begin position="12"/>
        <end position="32"/>
    </location>
</feature>
<accession>A0ABY7VEN1</accession>
<evidence type="ECO:0000313" key="4">
    <source>
        <dbReference type="Proteomes" id="UP001215231"/>
    </source>
</evidence>
<dbReference type="SUPFAM" id="SSF82693">
    <property type="entry name" value="Multidrug efflux transporter AcrB pore domain, PN1, PN2, PC1 and PC2 subdomains"/>
    <property type="match status" value="1"/>
</dbReference>
<feature type="transmembrane region" description="Helical" evidence="1">
    <location>
        <begin position="384"/>
        <end position="408"/>
    </location>
</feature>
<dbReference type="SUPFAM" id="SSF82714">
    <property type="entry name" value="Multidrug efflux transporter AcrB TolC docking domain, DN and DC subdomains"/>
    <property type="match status" value="2"/>
</dbReference>
<feature type="transmembrane region" description="Helical" evidence="1">
    <location>
        <begin position="358"/>
        <end position="378"/>
    </location>
</feature>
<gene>
    <name evidence="3" type="ORF">H3N35_27250</name>
</gene>
<dbReference type="EMBL" id="CP059693">
    <property type="protein sequence ID" value="WDE11841.1"/>
    <property type="molecule type" value="Genomic_DNA"/>
</dbReference>
<feature type="transmembrane region" description="Helical" evidence="1">
    <location>
        <begin position="872"/>
        <end position="896"/>
    </location>
</feature>